<dbReference type="AlphaFoldDB" id="A0AAQ2C461"/>
<evidence type="ECO:0000313" key="3">
    <source>
        <dbReference type="Proteomes" id="UP000297403"/>
    </source>
</evidence>
<comment type="caution">
    <text evidence="2">The sequence shown here is derived from an EMBL/GenBank/DDBJ whole genome shotgun (WGS) entry which is preliminary data.</text>
</comment>
<keyword evidence="3" id="KW-1185">Reference proteome</keyword>
<dbReference type="EMBL" id="SOFY01000077">
    <property type="protein sequence ID" value="TFC42575.1"/>
    <property type="molecule type" value="Genomic_DNA"/>
</dbReference>
<accession>A0AAQ2C461</accession>
<protein>
    <submittedName>
        <fullName evidence="2">Uncharacterized protein</fullName>
    </submittedName>
</protein>
<name>A0AAQ2C461_9MICO</name>
<proteinExistence type="predicted"/>
<dbReference type="RefSeq" id="WP_134367751.1">
    <property type="nucleotide sequence ID" value="NZ_SOFY01000077.1"/>
</dbReference>
<dbReference type="Proteomes" id="UP000297403">
    <property type="component" value="Unassembled WGS sequence"/>
</dbReference>
<evidence type="ECO:0000256" key="1">
    <source>
        <dbReference type="SAM" id="MobiDB-lite"/>
    </source>
</evidence>
<organism evidence="2 3">
    <name type="scientific">Cryobacterium shii</name>
    <dbReference type="NCBI Taxonomy" id="1259235"/>
    <lineage>
        <taxon>Bacteria</taxon>
        <taxon>Bacillati</taxon>
        <taxon>Actinomycetota</taxon>
        <taxon>Actinomycetes</taxon>
        <taxon>Micrococcales</taxon>
        <taxon>Microbacteriaceae</taxon>
        <taxon>Cryobacterium</taxon>
    </lineage>
</organism>
<feature type="region of interest" description="Disordered" evidence="1">
    <location>
        <begin position="159"/>
        <end position="187"/>
    </location>
</feature>
<evidence type="ECO:0000313" key="2">
    <source>
        <dbReference type="EMBL" id="TFC42575.1"/>
    </source>
</evidence>
<gene>
    <name evidence="2" type="ORF">E3O49_14630</name>
</gene>
<reference evidence="2 3" key="1">
    <citation type="submission" date="2019-03" db="EMBL/GenBank/DDBJ databases">
        <title>Genomics of glacier-inhabiting Cryobacterium strains.</title>
        <authorList>
            <person name="Liu Q."/>
            <person name="Xin Y.-H."/>
        </authorList>
    </citation>
    <scope>NUCLEOTIDE SEQUENCE [LARGE SCALE GENOMIC DNA]</scope>
    <source>
        <strain evidence="3">TMT1-22</strain>
    </source>
</reference>
<sequence>MSASPIFVFSAFRSLSDPRLQGWVALREHLRAGAELADAREATMQPRLPRAAGAAASAALAGESGIWRLLAPNNRELGRSSSVYGSFTAARTHVLALQAVVEDMVVTCVTGPSSGTHGWFVTVGDVPVMTSGRWYGAASSSREACNGALGAFPAAIVTEDPRPSADPGVRLTRGRGRAADAGTSASW</sequence>